<proteinExistence type="predicted"/>
<evidence type="ECO:0000313" key="5">
    <source>
        <dbReference type="Proteomes" id="UP000006860"/>
    </source>
</evidence>
<organism evidence="4 5">
    <name type="scientific">Rubinisphaera brasiliensis (strain ATCC 49424 / DSM 5305 / JCM 21570 / IAM 15109 / NBRC 103401 / IFAM 1448)</name>
    <name type="common">Planctomyces brasiliensis</name>
    <dbReference type="NCBI Taxonomy" id="756272"/>
    <lineage>
        <taxon>Bacteria</taxon>
        <taxon>Pseudomonadati</taxon>
        <taxon>Planctomycetota</taxon>
        <taxon>Planctomycetia</taxon>
        <taxon>Planctomycetales</taxon>
        <taxon>Planctomycetaceae</taxon>
        <taxon>Rubinisphaera</taxon>
    </lineage>
</organism>
<dbReference type="KEGG" id="pbs:Plabr_1294"/>
<dbReference type="RefSeq" id="WP_013627638.1">
    <property type="nucleotide sequence ID" value="NC_015174.1"/>
</dbReference>
<evidence type="ECO:0000313" key="4">
    <source>
        <dbReference type="EMBL" id="ADY58906.1"/>
    </source>
</evidence>
<protein>
    <recommendedName>
        <fullName evidence="3">AMP nucleosidase</fullName>
        <ecNumber evidence="2">3.2.2.4</ecNumber>
    </recommendedName>
    <alternativeName>
        <fullName evidence="3">AMP nucleosidase</fullName>
    </alternativeName>
</protein>
<dbReference type="EMBL" id="CP002546">
    <property type="protein sequence ID" value="ADY58906.1"/>
    <property type="molecule type" value="Genomic_DNA"/>
</dbReference>
<accession>F0SMT7</accession>
<evidence type="ECO:0000256" key="1">
    <source>
        <dbReference type="ARBA" id="ARBA00000274"/>
    </source>
</evidence>
<dbReference type="GO" id="GO:0009691">
    <property type="term" value="P:cytokinin biosynthetic process"/>
    <property type="evidence" value="ECO:0007669"/>
    <property type="project" value="InterPro"/>
</dbReference>
<reference evidence="5" key="1">
    <citation type="submission" date="2011-02" db="EMBL/GenBank/DDBJ databases">
        <title>The complete genome of Planctomyces brasiliensis DSM 5305.</title>
        <authorList>
            <person name="Lucas S."/>
            <person name="Copeland A."/>
            <person name="Lapidus A."/>
            <person name="Bruce D."/>
            <person name="Goodwin L."/>
            <person name="Pitluck S."/>
            <person name="Kyrpides N."/>
            <person name="Mavromatis K."/>
            <person name="Pagani I."/>
            <person name="Ivanova N."/>
            <person name="Ovchinnikova G."/>
            <person name="Lu M."/>
            <person name="Detter J.C."/>
            <person name="Han C."/>
            <person name="Land M."/>
            <person name="Hauser L."/>
            <person name="Markowitz V."/>
            <person name="Cheng J.-F."/>
            <person name="Hugenholtz P."/>
            <person name="Woyke T."/>
            <person name="Wu D."/>
            <person name="Tindall B."/>
            <person name="Pomrenke H.G."/>
            <person name="Brambilla E."/>
            <person name="Klenk H.-P."/>
            <person name="Eisen J.A."/>
        </authorList>
    </citation>
    <scope>NUCLEOTIDE SEQUENCE [LARGE SCALE GENOMIC DNA]</scope>
    <source>
        <strain evidence="5">ATCC 49424 / DSM 5305 / JCM 21570 / NBRC 103401 / IFAM 1448</strain>
    </source>
</reference>
<dbReference type="GO" id="GO:0005829">
    <property type="term" value="C:cytosol"/>
    <property type="evidence" value="ECO:0007669"/>
    <property type="project" value="TreeGrafter"/>
</dbReference>
<dbReference type="InterPro" id="IPR005269">
    <property type="entry name" value="LOG"/>
</dbReference>
<dbReference type="InterPro" id="IPR052341">
    <property type="entry name" value="LOG_family_nucleotidases"/>
</dbReference>
<dbReference type="eggNOG" id="COG1611">
    <property type="taxonomic scope" value="Bacteria"/>
</dbReference>
<dbReference type="PANTHER" id="PTHR43393">
    <property type="entry name" value="CYTOKININ RIBOSIDE 5'-MONOPHOSPHATE PHOSPHORIBOHYDROLASE"/>
    <property type="match status" value="1"/>
</dbReference>
<dbReference type="SUPFAM" id="SSF102405">
    <property type="entry name" value="MCP/YpsA-like"/>
    <property type="match status" value="1"/>
</dbReference>
<gene>
    <name evidence="4" type="ordered locus">Plabr_1294</name>
</gene>
<dbReference type="HOGENOM" id="CLU_058336_0_2_0"/>
<dbReference type="Pfam" id="PF03641">
    <property type="entry name" value="Lysine_decarbox"/>
    <property type="match status" value="1"/>
</dbReference>
<dbReference type="Proteomes" id="UP000006860">
    <property type="component" value="Chromosome"/>
</dbReference>
<dbReference type="GO" id="GO:0008714">
    <property type="term" value="F:AMP nucleosidase activity"/>
    <property type="evidence" value="ECO:0007669"/>
    <property type="project" value="UniProtKB-EC"/>
</dbReference>
<keyword evidence="5" id="KW-1185">Reference proteome</keyword>
<comment type="catalytic activity">
    <reaction evidence="1">
        <text>AMP + H2O = D-ribose 5-phosphate + adenine</text>
        <dbReference type="Rhea" id="RHEA:20129"/>
        <dbReference type="ChEBI" id="CHEBI:15377"/>
        <dbReference type="ChEBI" id="CHEBI:16708"/>
        <dbReference type="ChEBI" id="CHEBI:78346"/>
        <dbReference type="ChEBI" id="CHEBI:456215"/>
        <dbReference type="EC" id="3.2.2.4"/>
    </reaction>
</comment>
<dbReference type="Gene3D" id="3.40.50.450">
    <property type="match status" value="1"/>
</dbReference>
<evidence type="ECO:0000256" key="2">
    <source>
        <dbReference type="ARBA" id="ARBA00011985"/>
    </source>
</evidence>
<sequence>MSSKRRRHAIPDVSEESVFQDVAASYETAEEESVFEHQKLVDEIKETADKLARDQAKLGDLKLLSKALKELRYSFKVFTPMRRNRKVTVFGSARTKPDDPNYQMAVEYGRRMAEEGWYVVTGAGPGIMEAANVGAGPESSIGLNILLPFEQQANYVLDGDPKLINLKYFFTRKLLFVKEVHAIAMFPGGFGTLDECLETLTLVQTGKRDLMPISLVAAEGEDYWDHFHQYVIDQLLEPGLISPEDISLYRIHKSVDEAVEEIMQFYSVYHSMRYVRGQLVLRLHRDPSDAFVERLNDEFASLCAAGKIEKTEAHSHEKDEEHLVHLPRLKLQFNRRDMGRLREMIDVINDELADDEPEDKLPTP</sequence>
<dbReference type="EC" id="3.2.2.4" evidence="2"/>
<evidence type="ECO:0000256" key="3">
    <source>
        <dbReference type="ARBA" id="ARBA00031983"/>
    </source>
</evidence>
<name>F0SMT7_RUBBR</name>
<dbReference type="InterPro" id="IPR031100">
    <property type="entry name" value="LOG_fam"/>
</dbReference>
<dbReference type="OrthoDB" id="9801098at2"/>
<dbReference type="PANTHER" id="PTHR43393:SF2">
    <property type="entry name" value="CYTOKININ RIBOSIDE 5'-MONOPHOSPHATE PHOSPHORIBOHYDROLASE"/>
    <property type="match status" value="1"/>
</dbReference>
<dbReference type="AlphaFoldDB" id="F0SMT7"/>
<dbReference type="NCBIfam" id="TIGR00730">
    <property type="entry name" value="Rossman fold protein, TIGR00730 family"/>
    <property type="match status" value="1"/>
</dbReference>